<evidence type="ECO:0000256" key="4">
    <source>
        <dbReference type="ARBA" id="ARBA00023002"/>
    </source>
</evidence>
<dbReference type="FunFam" id="1.10.630.10:FF:000018">
    <property type="entry name" value="Cytochrome P450 monooxygenase"/>
    <property type="match status" value="1"/>
</dbReference>
<evidence type="ECO:0000256" key="3">
    <source>
        <dbReference type="ARBA" id="ARBA00022723"/>
    </source>
</evidence>
<dbReference type="InterPro" id="IPR036396">
    <property type="entry name" value="Cyt_P450_sf"/>
</dbReference>
<sequence length="409" mass="46244">MMTDRTLVDLTTQEFRRNPYPLFAQLRAAQPLTRFTMPGNATAWIVTRYADAQEILKDTTHFAKDMRKVAPSAFVESIFQGEGGESLRLLSQHMLASDPPDHTRLRKLVSKAFTLRIVEQLRPRIQQITDELLDAVQPQGRMELIGDFAFPLPITVISELLGIPVEDRPKFRIWTSALFNVSSNLFEQTRSVPVEAQLFADYLRKLIALRREQPTDDIIGHLVQVEEEGDRLSENELISMIFLLITAGHETTVNLIGNGTLVLLQHPDQWHLLQQHPDYIESAVEELLRVTGPVMMATPRWCSEEMELHGQTLHKGDLVLVALLSADEDPDHFPDPEKLDITREERQHLAFGKGIHACIGAPLARLEGQIAFSTLVRRMPGLRLAADPDKLVWRGSLLLRGLDALPVTF</sequence>
<gene>
    <name evidence="8" type="primary">pksS_2</name>
    <name evidence="8" type="ORF">KSF_052820</name>
</gene>
<dbReference type="CDD" id="cd11029">
    <property type="entry name" value="CYP107-like"/>
    <property type="match status" value="1"/>
</dbReference>
<keyword evidence="2 7" id="KW-0349">Heme</keyword>
<evidence type="ECO:0000256" key="2">
    <source>
        <dbReference type="ARBA" id="ARBA00022617"/>
    </source>
</evidence>
<dbReference type="PANTHER" id="PTHR46696:SF1">
    <property type="entry name" value="CYTOCHROME P450 YJIB-RELATED"/>
    <property type="match status" value="1"/>
</dbReference>
<evidence type="ECO:0000313" key="9">
    <source>
        <dbReference type="Proteomes" id="UP000597444"/>
    </source>
</evidence>
<evidence type="ECO:0000256" key="6">
    <source>
        <dbReference type="ARBA" id="ARBA00023033"/>
    </source>
</evidence>
<evidence type="ECO:0000256" key="5">
    <source>
        <dbReference type="ARBA" id="ARBA00023004"/>
    </source>
</evidence>
<protein>
    <submittedName>
        <fullName evidence="8">Polyketide biosynthesis cytochrome P450 PksS</fullName>
    </submittedName>
</protein>
<keyword evidence="9" id="KW-1185">Reference proteome</keyword>
<dbReference type="GO" id="GO:0005506">
    <property type="term" value="F:iron ion binding"/>
    <property type="evidence" value="ECO:0007669"/>
    <property type="project" value="InterPro"/>
</dbReference>
<evidence type="ECO:0000256" key="1">
    <source>
        <dbReference type="ARBA" id="ARBA00010617"/>
    </source>
</evidence>
<dbReference type="GO" id="GO:0004497">
    <property type="term" value="F:monooxygenase activity"/>
    <property type="evidence" value="ECO:0007669"/>
    <property type="project" value="UniProtKB-KW"/>
</dbReference>
<comment type="caution">
    <text evidence="8">The sequence shown here is derived from an EMBL/GenBank/DDBJ whole genome shotgun (WGS) entry which is preliminary data.</text>
</comment>
<dbReference type="GO" id="GO:0020037">
    <property type="term" value="F:heme binding"/>
    <property type="evidence" value="ECO:0007669"/>
    <property type="project" value="InterPro"/>
</dbReference>
<comment type="similarity">
    <text evidence="1 7">Belongs to the cytochrome P450 family.</text>
</comment>
<dbReference type="GO" id="GO:0016705">
    <property type="term" value="F:oxidoreductase activity, acting on paired donors, with incorporation or reduction of molecular oxygen"/>
    <property type="evidence" value="ECO:0007669"/>
    <property type="project" value="InterPro"/>
</dbReference>
<dbReference type="Pfam" id="PF00067">
    <property type="entry name" value="p450"/>
    <property type="match status" value="1"/>
</dbReference>
<name>A0A8J3IGU1_9CHLR</name>
<dbReference type="SUPFAM" id="SSF48264">
    <property type="entry name" value="Cytochrome P450"/>
    <property type="match status" value="1"/>
</dbReference>
<dbReference type="InterPro" id="IPR002397">
    <property type="entry name" value="Cyt_P450_B"/>
</dbReference>
<accession>A0A8J3IGU1</accession>
<keyword evidence="4 7" id="KW-0560">Oxidoreductase</keyword>
<evidence type="ECO:0000256" key="7">
    <source>
        <dbReference type="RuleBase" id="RU000461"/>
    </source>
</evidence>
<reference evidence="8" key="1">
    <citation type="submission" date="2020-10" db="EMBL/GenBank/DDBJ databases">
        <title>Taxonomic study of unclassified bacteria belonging to the class Ktedonobacteria.</title>
        <authorList>
            <person name="Yabe S."/>
            <person name="Wang C.M."/>
            <person name="Zheng Y."/>
            <person name="Sakai Y."/>
            <person name="Cavaletti L."/>
            <person name="Monciardini P."/>
            <person name="Donadio S."/>
        </authorList>
    </citation>
    <scope>NUCLEOTIDE SEQUENCE</scope>
    <source>
        <strain evidence="8">ID150040</strain>
    </source>
</reference>
<proteinExistence type="inferred from homology"/>
<evidence type="ECO:0000313" key="8">
    <source>
        <dbReference type="EMBL" id="GHO95234.1"/>
    </source>
</evidence>
<dbReference type="PANTHER" id="PTHR46696">
    <property type="entry name" value="P450, PUTATIVE (EUROFUNG)-RELATED"/>
    <property type="match status" value="1"/>
</dbReference>
<dbReference type="AlphaFoldDB" id="A0A8J3IGU1"/>
<dbReference type="InterPro" id="IPR001128">
    <property type="entry name" value="Cyt_P450"/>
</dbReference>
<dbReference type="PRINTS" id="PR00359">
    <property type="entry name" value="BP450"/>
</dbReference>
<organism evidence="8 9">
    <name type="scientific">Reticulibacter mediterranei</name>
    <dbReference type="NCBI Taxonomy" id="2778369"/>
    <lineage>
        <taxon>Bacteria</taxon>
        <taxon>Bacillati</taxon>
        <taxon>Chloroflexota</taxon>
        <taxon>Ktedonobacteria</taxon>
        <taxon>Ktedonobacterales</taxon>
        <taxon>Reticulibacteraceae</taxon>
        <taxon>Reticulibacter</taxon>
    </lineage>
</organism>
<keyword evidence="6 7" id="KW-0503">Monooxygenase</keyword>
<dbReference type="Proteomes" id="UP000597444">
    <property type="component" value="Unassembled WGS sequence"/>
</dbReference>
<keyword evidence="3 7" id="KW-0479">Metal-binding</keyword>
<dbReference type="RefSeq" id="WP_236064994.1">
    <property type="nucleotide sequence ID" value="NZ_BNJK01000001.1"/>
</dbReference>
<dbReference type="PROSITE" id="PS00086">
    <property type="entry name" value="CYTOCHROME_P450"/>
    <property type="match status" value="1"/>
</dbReference>
<dbReference type="InterPro" id="IPR017972">
    <property type="entry name" value="Cyt_P450_CS"/>
</dbReference>
<keyword evidence="5 7" id="KW-0408">Iron</keyword>
<dbReference type="EMBL" id="BNJK01000001">
    <property type="protein sequence ID" value="GHO95234.1"/>
    <property type="molecule type" value="Genomic_DNA"/>
</dbReference>
<dbReference type="Gene3D" id="1.10.630.10">
    <property type="entry name" value="Cytochrome P450"/>
    <property type="match status" value="1"/>
</dbReference>